<name>A0A9P4Q7N6_9PEZI</name>
<gene>
    <name evidence="2" type="ORF">K431DRAFT_321674</name>
</gene>
<organism evidence="2 3">
    <name type="scientific">Polychaeton citri CBS 116435</name>
    <dbReference type="NCBI Taxonomy" id="1314669"/>
    <lineage>
        <taxon>Eukaryota</taxon>
        <taxon>Fungi</taxon>
        <taxon>Dikarya</taxon>
        <taxon>Ascomycota</taxon>
        <taxon>Pezizomycotina</taxon>
        <taxon>Dothideomycetes</taxon>
        <taxon>Dothideomycetidae</taxon>
        <taxon>Capnodiales</taxon>
        <taxon>Capnodiaceae</taxon>
        <taxon>Polychaeton</taxon>
    </lineage>
</organism>
<dbReference type="Proteomes" id="UP000799441">
    <property type="component" value="Unassembled WGS sequence"/>
</dbReference>
<dbReference type="CDD" id="cd10540">
    <property type="entry name" value="SET_SpSet7-like"/>
    <property type="match status" value="1"/>
</dbReference>
<dbReference type="OrthoDB" id="3180714at2759"/>
<dbReference type="Pfam" id="PF00856">
    <property type="entry name" value="SET"/>
    <property type="match status" value="1"/>
</dbReference>
<feature type="domain" description="SET" evidence="1">
    <location>
        <begin position="22"/>
        <end position="132"/>
    </location>
</feature>
<dbReference type="Gene3D" id="2.170.270.10">
    <property type="entry name" value="SET domain"/>
    <property type="match status" value="1"/>
</dbReference>
<protein>
    <submittedName>
        <fullName evidence="2">SET domain-containing protein</fullName>
    </submittedName>
</protein>
<evidence type="ECO:0000259" key="1">
    <source>
        <dbReference type="PROSITE" id="PS50280"/>
    </source>
</evidence>
<dbReference type="PROSITE" id="PS50280">
    <property type="entry name" value="SET"/>
    <property type="match status" value="1"/>
</dbReference>
<evidence type="ECO:0000313" key="3">
    <source>
        <dbReference type="Proteomes" id="UP000799441"/>
    </source>
</evidence>
<dbReference type="InterPro" id="IPR001214">
    <property type="entry name" value="SET_dom"/>
</dbReference>
<sequence length="163" mass="18190">MGKDGTVDVDNAVDAVRLHRCPHLELRLNTHKGRGVFATSPIAARIVLEISPVLILDQAENKAHIEQTELYHYTYNWPLPGNDPLILGLGSMFNHSRREQNVVWQRDVQRQVIVYRAARDIAAGEELCISYGDRLTFVDADEVGGGDCETVEGELEGLGRIEI</sequence>
<evidence type="ECO:0000313" key="2">
    <source>
        <dbReference type="EMBL" id="KAF2719512.1"/>
    </source>
</evidence>
<proteinExistence type="predicted"/>
<dbReference type="AlphaFoldDB" id="A0A9P4Q7N6"/>
<keyword evidence="3" id="KW-1185">Reference proteome</keyword>
<dbReference type="EMBL" id="MU003810">
    <property type="protein sequence ID" value="KAF2719512.1"/>
    <property type="molecule type" value="Genomic_DNA"/>
</dbReference>
<comment type="caution">
    <text evidence="2">The sequence shown here is derived from an EMBL/GenBank/DDBJ whole genome shotgun (WGS) entry which is preliminary data.</text>
</comment>
<accession>A0A9P4Q7N6</accession>
<reference evidence="2" key="1">
    <citation type="journal article" date="2020" name="Stud. Mycol.">
        <title>101 Dothideomycetes genomes: a test case for predicting lifestyles and emergence of pathogens.</title>
        <authorList>
            <person name="Haridas S."/>
            <person name="Albert R."/>
            <person name="Binder M."/>
            <person name="Bloem J."/>
            <person name="Labutti K."/>
            <person name="Salamov A."/>
            <person name="Andreopoulos B."/>
            <person name="Baker S."/>
            <person name="Barry K."/>
            <person name="Bills G."/>
            <person name="Bluhm B."/>
            <person name="Cannon C."/>
            <person name="Castanera R."/>
            <person name="Culley D."/>
            <person name="Daum C."/>
            <person name="Ezra D."/>
            <person name="Gonzalez J."/>
            <person name="Henrissat B."/>
            <person name="Kuo A."/>
            <person name="Liang C."/>
            <person name="Lipzen A."/>
            <person name="Lutzoni F."/>
            <person name="Magnuson J."/>
            <person name="Mondo S."/>
            <person name="Nolan M."/>
            <person name="Ohm R."/>
            <person name="Pangilinan J."/>
            <person name="Park H.-J."/>
            <person name="Ramirez L."/>
            <person name="Alfaro M."/>
            <person name="Sun H."/>
            <person name="Tritt A."/>
            <person name="Yoshinaga Y."/>
            <person name="Zwiers L.-H."/>
            <person name="Turgeon B."/>
            <person name="Goodwin S."/>
            <person name="Spatafora J."/>
            <person name="Crous P."/>
            <person name="Grigoriev I."/>
        </authorList>
    </citation>
    <scope>NUCLEOTIDE SEQUENCE</scope>
    <source>
        <strain evidence="2">CBS 116435</strain>
    </source>
</reference>
<dbReference type="SUPFAM" id="SSF82199">
    <property type="entry name" value="SET domain"/>
    <property type="match status" value="1"/>
</dbReference>
<dbReference type="InterPro" id="IPR046341">
    <property type="entry name" value="SET_dom_sf"/>
</dbReference>
<dbReference type="SMART" id="SM00317">
    <property type="entry name" value="SET"/>
    <property type="match status" value="1"/>
</dbReference>